<protein>
    <submittedName>
        <fullName evidence="1">Uncharacterized protein</fullName>
    </submittedName>
</protein>
<dbReference type="Pfam" id="PF22491">
    <property type="entry name" value="DUF6988"/>
    <property type="match status" value="1"/>
</dbReference>
<dbReference type="EMBL" id="CP037900">
    <property type="protein sequence ID" value="QBP08677.1"/>
    <property type="molecule type" value="Genomic_DNA"/>
</dbReference>
<proteinExistence type="predicted"/>
<name>A0A482ILV5_9BURK</name>
<reference evidence="1 2" key="1">
    <citation type="submission" date="2019-03" db="EMBL/GenBank/DDBJ databases">
        <title>Comparative insights into the high quality Complete genome sequence of highly metal resistant Cupriavidus metallidurans strain BS1 isolated from a gold-copper mine.</title>
        <authorList>
            <person name="Mazhar H.S."/>
            <person name="Rensing C."/>
        </authorList>
    </citation>
    <scope>NUCLEOTIDE SEQUENCE [LARGE SCALE GENOMIC DNA]</scope>
    <source>
        <strain evidence="1 2">BS1</strain>
    </source>
</reference>
<accession>A0A482ILV5</accession>
<dbReference type="InterPro" id="IPR054257">
    <property type="entry name" value="DUF6988"/>
</dbReference>
<organism evidence="1 2">
    <name type="scientific">Cupriavidus metallidurans</name>
    <dbReference type="NCBI Taxonomy" id="119219"/>
    <lineage>
        <taxon>Bacteria</taxon>
        <taxon>Pseudomonadati</taxon>
        <taxon>Pseudomonadota</taxon>
        <taxon>Betaproteobacteria</taxon>
        <taxon>Burkholderiales</taxon>
        <taxon>Burkholderiaceae</taxon>
        <taxon>Cupriavidus</taxon>
    </lineage>
</organism>
<dbReference type="AlphaFoldDB" id="A0A482ILV5"/>
<dbReference type="RefSeq" id="WP_017512234.1">
    <property type="nucleotide sequence ID" value="NZ_CP037900.1"/>
</dbReference>
<evidence type="ECO:0000313" key="2">
    <source>
        <dbReference type="Proteomes" id="UP000253772"/>
    </source>
</evidence>
<evidence type="ECO:0000313" key="1">
    <source>
        <dbReference type="EMBL" id="QBP08677.1"/>
    </source>
</evidence>
<gene>
    <name evidence="1" type="ORF">DDF84_002430</name>
</gene>
<dbReference type="Proteomes" id="UP000253772">
    <property type="component" value="Chromosome c1"/>
</dbReference>
<dbReference type="OrthoDB" id="6058394at2"/>
<sequence length="217" mass="23699">MTEEKLLIAIDRTAQLHEAVAAHVDGLIPFPEKRFVVSFQAGLLSLDHARGALILIGNRLGTSALSLLRPQYESLVRGIWLLHAATDNWVDKLGEPLTVESARRANEGPMLAEMLKQLDASDAPAHLIDQLKQFKDVSWKALSSYTHGGLHPLARTLSGFPVQLAIDAMRNSNALVCIAAQLTAILTGDPQRNMPAVRKLHVDFADCTPIIKPHVEA</sequence>